<dbReference type="PANTHER" id="PTHR43463">
    <property type="entry name" value="NICOTINATE-NUCLEOTIDE--DIMETHYLBENZIMIDAZOLE PHOSPHORIBOSYLTRANSFERASE"/>
    <property type="match status" value="1"/>
</dbReference>
<organism evidence="11 12">
    <name type="scientific">Pseudaeromonas paramecii</name>
    <dbReference type="NCBI Taxonomy" id="2138166"/>
    <lineage>
        <taxon>Bacteria</taxon>
        <taxon>Pseudomonadati</taxon>
        <taxon>Pseudomonadota</taxon>
        <taxon>Gammaproteobacteria</taxon>
        <taxon>Aeromonadales</taxon>
        <taxon>Aeromonadaceae</taxon>
        <taxon>Pseudaeromonas</taxon>
    </lineage>
</organism>
<comment type="function">
    <text evidence="10">Catalyzes the synthesis of alpha-ribazole-5'-phosphate from nicotinate mononucleotide (NAMN) and 5,6-dimethylbenzimidazole (DMB).</text>
</comment>
<evidence type="ECO:0000256" key="1">
    <source>
        <dbReference type="ARBA" id="ARBA00005049"/>
    </source>
</evidence>
<evidence type="ECO:0000256" key="5">
    <source>
        <dbReference type="ARBA" id="ARBA00022573"/>
    </source>
</evidence>
<evidence type="ECO:0000256" key="7">
    <source>
        <dbReference type="ARBA" id="ARBA00022679"/>
    </source>
</evidence>
<evidence type="ECO:0000256" key="6">
    <source>
        <dbReference type="ARBA" id="ARBA00022676"/>
    </source>
</evidence>
<comment type="catalytic activity">
    <reaction evidence="9 10">
        <text>5,6-dimethylbenzimidazole + nicotinate beta-D-ribonucleotide = alpha-ribazole 5'-phosphate + nicotinate + H(+)</text>
        <dbReference type="Rhea" id="RHEA:11196"/>
        <dbReference type="ChEBI" id="CHEBI:15378"/>
        <dbReference type="ChEBI" id="CHEBI:15890"/>
        <dbReference type="ChEBI" id="CHEBI:32544"/>
        <dbReference type="ChEBI" id="CHEBI:57502"/>
        <dbReference type="ChEBI" id="CHEBI:57918"/>
        <dbReference type="EC" id="2.4.2.21"/>
    </reaction>
</comment>
<dbReference type="InterPro" id="IPR023195">
    <property type="entry name" value="Nict_dMeBzImd_PRibTrfase_N"/>
</dbReference>
<dbReference type="InterPro" id="IPR003200">
    <property type="entry name" value="Nict_dMeBzImd_PRibTrfase"/>
</dbReference>
<dbReference type="RefSeq" id="WP_345009303.1">
    <property type="nucleotide sequence ID" value="NZ_BAABFC010000001.1"/>
</dbReference>
<evidence type="ECO:0000256" key="2">
    <source>
        <dbReference type="ARBA" id="ARBA00007110"/>
    </source>
</evidence>
<keyword evidence="12" id="KW-1185">Reference proteome</keyword>
<evidence type="ECO:0000313" key="12">
    <source>
        <dbReference type="Proteomes" id="UP001501321"/>
    </source>
</evidence>
<keyword evidence="6 10" id="KW-0328">Glycosyltransferase</keyword>
<dbReference type="PANTHER" id="PTHR43463:SF1">
    <property type="entry name" value="NICOTINATE-NUCLEOTIDE--DIMETHYLBENZIMIDAZOLE PHOSPHORIBOSYLTRANSFERASE"/>
    <property type="match status" value="1"/>
</dbReference>
<comment type="caution">
    <text evidence="11">The sequence shown here is derived from an EMBL/GenBank/DDBJ whole genome shotgun (WGS) entry which is preliminary data.</text>
</comment>
<evidence type="ECO:0000256" key="10">
    <source>
        <dbReference type="HAMAP-Rule" id="MF_00230"/>
    </source>
</evidence>
<dbReference type="Proteomes" id="UP001501321">
    <property type="component" value="Unassembled WGS sequence"/>
</dbReference>
<evidence type="ECO:0000256" key="4">
    <source>
        <dbReference type="ARBA" id="ARBA00015486"/>
    </source>
</evidence>
<proteinExistence type="inferred from homology"/>
<reference evidence="12" key="1">
    <citation type="journal article" date="2019" name="Int. J. Syst. Evol. Microbiol.">
        <title>The Global Catalogue of Microorganisms (GCM) 10K type strain sequencing project: providing services to taxonomists for standard genome sequencing and annotation.</title>
        <authorList>
            <consortium name="The Broad Institute Genomics Platform"/>
            <consortium name="The Broad Institute Genome Sequencing Center for Infectious Disease"/>
            <person name="Wu L."/>
            <person name="Ma J."/>
        </authorList>
    </citation>
    <scope>NUCLEOTIDE SEQUENCE [LARGE SCALE GENOMIC DNA]</scope>
    <source>
        <strain evidence="12">JCM 32226</strain>
    </source>
</reference>
<dbReference type="Gene3D" id="3.40.50.10210">
    <property type="match status" value="1"/>
</dbReference>
<dbReference type="EC" id="2.4.2.21" evidence="3 10"/>
<dbReference type="HAMAP" id="MF_00230">
    <property type="entry name" value="CobT"/>
    <property type="match status" value="1"/>
</dbReference>
<comment type="similarity">
    <text evidence="2 10">Belongs to the CobT family.</text>
</comment>
<evidence type="ECO:0000256" key="8">
    <source>
        <dbReference type="ARBA" id="ARBA00030686"/>
    </source>
</evidence>
<accession>A0ABP8PXR2</accession>
<dbReference type="InterPro" id="IPR017846">
    <property type="entry name" value="Nict_dMeBzImd_PRibTrfase_bact"/>
</dbReference>
<dbReference type="Pfam" id="PF02277">
    <property type="entry name" value="DBI_PRT"/>
    <property type="match status" value="1"/>
</dbReference>
<dbReference type="InterPro" id="IPR036087">
    <property type="entry name" value="Nict_dMeBzImd_PRibTrfase_sf"/>
</dbReference>
<dbReference type="NCBIfam" id="NF000996">
    <property type="entry name" value="PRK00105.1"/>
    <property type="match status" value="1"/>
</dbReference>
<protein>
    <recommendedName>
        <fullName evidence="4 10">Nicotinate-nucleotide--dimethylbenzimidazole phosphoribosyltransferase</fullName>
        <shortName evidence="10">NN:DBI PRT</shortName>
        <ecNumber evidence="3 10">2.4.2.21</ecNumber>
    </recommendedName>
    <alternativeName>
        <fullName evidence="8 10">N(1)-alpha-phosphoribosyltransferase</fullName>
    </alternativeName>
</protein>
<feature type="active site" description="Proton acceptor" evidence="10">
    <location>
        <position position="312"/>
    </location>
</feature>
<keyword evidence="5 10" id="KW-0169">Cobalamin biosynthesis</keyword>
<comment type="pathway">
    <text evidence="1 10">Nucleoside biosynthesis; alpha-ribazole biosynthesis; alpha-ribazole from 5,6-dimethylbenzimidazole: step 1/2.</text>
</comment>
<name>A0ABP8PXR2_9GAMM</name>
<dbReference type="Gene3D" id="1.10.1610.10">
    <property type="match status" value="1"/>
</dbReference>
<evidence type="ECO:0000256" key="3">
    <source>
        <dbReference type="ARBA" id="ARBA00011991"/>
    </source>
</evidence>
<gene>
    <name evidence="10 11" type="primary">cobT</name>
    <name evidence="11" type="ORF">GCM10023095_02750</name>
</gene>
<evidence type="ECO:0000313" key="11">
    <source>
        <dbReference type="EMBL" id="GAA4493100.1"/>
    </source>
</evidence>
<dbReference type="EMBL" id="BAABFC010000001">
    <property type="protein sequence ID" value="GAA4493100.1"/>
    <property type="molecule type" value="Genomic_DNA"/>
</dbReference>
<evidence type="ECO:0000256" key="9">
    <source>
        <dbReference type="ARBA" id="ARBA00047340"/>
    </source>
</evidence>
<dbReference type="NCBIfam" id="TIGR03160">
    <property type="entry name" value="cobT_DBIPRT"/>
    <property type="match status" value="1"/>
</dbReference>
<keyword evidence="7 10" id="KW-0808">Transferase</keyword>
<dbReference type="SUPFAM" id="SSF52733">
    <property type="entry name" value="Nicotinate mononucleotide:5,6-dimethylbenzimidazole phosphoribosyltransferase (CobT)"/>
    <property type="match status" value="1"/>
</dbReference>
<sequence>MPALYSISALDRTAQAQIQARIDNKTKPLGALGQLEPLALQLALIQQTPTLRLSNPTLLVFAGDHGVAAEGVSIAPAAVTRQMVLNFLAGGAAINCFCRTLGWQLKVVDAGILEPIDDPRLITQRLGAGTANLALESAMSQTQCQQGLQLGAALARREIASGADLLAFGEMGIANTTSATALLAALTGAPVAACIGRGTGINDTQLAHKQALIEQAVARVAGQTDPQVLLAELGGFELVQICGAILAAAEARVPMLIDGFIVSAAALVACRIALACRDYMLFSHGSAEPGHARLLAAMQAEPLLDLGLRLGEGTGAALALPLLQAAVSFYNDMASFESAGVTV</sequence>
<dbReference type="CDD" id="cd02439">
    <property type="entry name" value="DMB-PRT_CobT"/>
    <property type="match status" value="1"/>
</dbReference>
<dbReference type="GO" id="GO:0016757">
    <property type="term" value="F:glycosyltransferase activity"/>
    <property type="evidence" value="ECO:0007669"/>
    <property type="project" value="UniProtKB-KW"/>
</dbReference>